<dbReference type="GO" id="GO:0006890">
    <property type="term" value="P:retrograde vesicle-mediated transport, Golgi to endoplasmic reticulum"/>
    <property type="evidence" value="ECO:0007669"/>
    <property type="project" value="UniProtKB-UniRule"/>
</dbReference>
<dbReference type="SUPFAM" id="SSF64356">
    <property type="entry name" value="SNARE-like"/>
    <property type="match status" value="1"/>
</dbReference>
<dbReference type="OrthoDB" id="10249988at2759"/>
<name>A0A1X6NT45_PORUM</name>
<dbReference type="Gene3D" id="3.30.450.60">
    <property type="match status" value="1"/>
</dbReference>
<evidence type="ECO:0000256" key="3">
    <source>
        <dbReference type="ARBA" id="ARBA00011775"/>
    </source>
</evidence>
<evidence type="ECO:0000313" key="14">
    <source>
        <dbReference type="EMBL" id="OSX71666.1"/>
    </source>
</evidence>
<feature type="domain" description="AP complex mu/sigma subunit" evidence="13">
    <location>
        <begin position="13"/>
        <end position="153"/>
    </location>
</feature>
<evidence type="ECO:0000256" key="12">
    <source>
        <dbReference type="RuleBase" id="RU366053"/>
    </source>
</evidence>
<keyword evidence="4 12" id="KW-0813">Transport</keyword>
<keyword evidence="9 12" id="KW-0472">Membrane</keyword>
<proteinExistence type="inferred from homology"/>
<dbReference type="AlphaFoldDB" id="A0A1X6NT45"/>
<dbReference type="Pfam" id="PF01217">
    <property type="entry name" value="Clat_adaptor_s"/>
    <property type="match status" value="1"/>
</dbReference>
<evidence type="ECO:0000256" key="5">
    <source>
        <dbReference type="ARBA" id="ARBA00022490"/>
    </source>
</evidence>
<dbReference type="InterPro" id="IPR022775">
    <property type="entry name" value="AP_mu_sigma_su"/>
</dbReference>
<keyword evidence="8 12" id="KW-0333">Golgi apparatus</keyword>
<dbReference type="PANTHER" id="PTHR11043:SF0">
    <property type="entry name" value="COATOMER SUBUNIT ZETA"/>
    <property type="match status" value="1"/>
</dbReference>
<dbReference type="GO" id="GO:0006891">
    <property type="term" value="P:intra-Golgi vesicle-mediated transport"/>
    <property type="evidence" value="ECO:0007669"/>
    <property type="project" value="TreeGrafter"/>
</dbReference>
<comment type="similarity">
    <text evidence="2 12">Belongs to the adaptor complexes small subunit family.</text>
</comment>
<keyword evidence="7 12" id="KW-0653">Protein transport</keyword>
<protein>
    <recommendedName>
        <fullName evidence="12">Coatomer subunit zeta</fullName>
    </recommendedName>
</protein>
<evidence type="ECO:0000256" key="8">
    <source>
        <dbReference type="ARBA" id="ARBA00023034"/>
    </source>
</evidence>
<evidence type="ECO:0000256" key="9">
    <source>
        <dbReference type="ARBA" id="ARBA00023136"/>
    </source>
</evidence>
<evidence type="ECO:0000256" key="4">
    <source>
        <dbReference type="ARBA" id="ARBA00022448"/>
    </source>
</evidence>
<evidence type="ECO:0000256" key="7">
    <source>
        <dbReference type="ARBA" id="ARBA00022927"/>
    </source>
</evidence>
<keyword evidence="6 12" id="KW-0931">ER-Golgi transport</keyword>
<keyword evidence="15" id="KW-1185">Reference proteome</keyword>
<dbReference type="InterPro" id="IPR039652">
    <property type="entry name" value="Coatomer_zeta"/>
</dbReference>
<evidence type="ECO:0000259" key="13">
    <source>
        <dbReference type="Pfam" id="PF01217"/>
    </source>
</evidence>
<evidence type="ECO:0000256" key="6">
    <source>
        <dbReference type="ARBA" id="ARBA00022892"/>
    </source>
</evidence>
<accession>A0A1X6NT45</accession>
<keyword evidence="5 12" id="KW-0963">Cytoplasm</keyword>
<evidence type="ECO:0000256" key="10">
    <source>
        <dbReference type="ARBA" id="ARBA00023329"/>
    </source>
</evidence>
<gene>
    <name evidence="14" type="ORF">BU14_0513s0010</name>
</gene>
<keyword evidence="10 12" id="KW-0968">Cytoplasmic vesicle</keyword>
<dbReference type="PANTHER" id="PTHR11043">
    <property type="entry name" value="ZETA-COAT PROTEIN"/>
    <property type="match status" value="1"/>
</dbReference>
<dbReference type="Proteomes" id="UP000218209">
    <property type="component" value="Unassembled WGS sequence"/>
</dbReference>
<comment type="function">
    <text evidence="11">The coatomer is a cytosolic protein complex that binds to dilysine motifs and reversibly associates with Golgi non-clathrin-coated vesicles, which further mediate biosynthetic protein transport from the ER, via the Golgi up to the trans Golgi network. Coatomer complex is required for budding from Golgi membranes, and is essential for the retrograde Golgi-to-ER transport of dilysine-tagged proteins. The zeta subunit may be involved in regulating the coat assembly and, hence, the rate of biosynthetic protein transport due to its association-dissociation properties with the coatomer complex.</text>
</comment>
<dbReference type="EMBL" id="KV919117">
    <property type="protein sequence ID" value="OSX71666.1"/>
    <property type="molecule type" value="Genomic_DNA"/>
</dbReference>
<reference evidence="14 15" key="1">
    <citation type="submission" date="2017-03" db="EMBL/GenBank/DDBJ databases">
        <title>WGS assembly of Porphyra umbilicalis.</title>
        <authorList>
            <person name="Brawley S.H."/>
            <person name="Blouin N.A."/>
            <person name="Ficko-Blean E."/>
            <person name="Wheeler G.L."/>
            <person name="Lohr M."/>
            <person name="Goodson H.V."/>
            <person name="Jenkins J.W."/>
            <person name="Blaby-Haas C.E."/>
            <person name="Helliwell K.E."/>
            <person name="Chan C."/>
            <person name="Marriage T."/>
            <person name="Bhattacharya D."/>
            <person name="Klein A.S."/>
            <person name="Badis Y."/>
            <person name="Brodie J."/>
            <person name="Cao Y."/>
            <person name="Collen J."/>
            <person name="Dittami S.M."/>
            <person name="Gachon C.M."/>
            <person name="Green B.R."/>
            <person name="Karpowicz S."/>
            <person name="Kim J.W."/>
            <person name="Kudahl U."/>
            <person name="Lin S."/>
            <person name="Michel G."/>
            <person name="Mittag M."/>
            <person name="Olson B.J."/>
            <person name="Pangilinan J."/>
            <person name="Peng Y."/>
            <person name="Qiu H."/>
            <person name="Shu S."/>
            <person name="Singer J.T."/>
            <person name="Smith A.G."/>
            <person name="Sprecher B.N."/>
            <person name="Wagner V."/>
            <person name="Wang W."/>
            <person name="Wang Z.-Y."/>
            <person name="Yan J."/>
            <person name="Yarish C."/>
            <person name="Zoeuner-Riek S."/>
            <person name="Zhuang Y."/>
            <person name="Zou Y."/>
            <person name="Lindquist E.A."/>
            <person name="Grimwood J."/>
            <person name="Barry K."/>
            <person name="Rokhsar D.S."/>
            <person name="Schmutz J."/>
            <person name="Stiller J.W."/>
            <person name="Grossman A.R."/>
            <person name="Prochnik S.E."/>
        </authorList>
    </citation>
    <scope>NUCLEOTIDE SEQUENCE [LARGE SCALE GENOMIC DNA]</scope>
    <source>
        <strain evidence="14">4086291</strain>
    </source>
</reference>
<dbReference type="GO" id="GO:0000139">
    <property type="term" value="C:Golgi membrane"/>
    <property type="evidence" value="ECO:0007669"/>
    <property type="project" value="UniProtKB-SubCell"/>
</dbReference>
<comment type="subcellular location">
    <subcellularLocation>
        <location evidence="12">Cytoplasm</location>
    </subcellularLocation>
    <subcellularLocation>
        <location evidence="1 12">Golgi apparatus membrane</location>
        <topology evidence="1 12">Peripheral membrane protein</topology>
        <orientation evidence="1 12">Cytoplasmic side</orientation>
    </subcellularLocation>
    <subcellularLocation>
        <location evidence="12">Cytoplasmic vesicle</location>
        <location evidence="12">COPI-coated vesicle membrane</location>
        <topology evidence="12">Peripheral membrane protein</topology>
        <orientation evidence="12">Cytoplasmic side</orientation>
    </subcellularLocation>
</comment>
<evidence type="ECO:0000256" key="2">
    <source>
        <dbReference type="ARBA" id="ARBA00006972"/>
    </source>
</evidence>
<evidence type="ECO:0000313" key="15">
    <source>
        <dbReference type="Proteomes" id="UP000218209"/>
    </source>
</evidence>
<organism evidence="14 15">
    <name type="scientific">Porphyra umbilicalis</name>
    <name type="common">Purple laver</name>
    <name type="synonym">Red alga</name>
    <dbReference type="NCBI Taxonomy" id="2786"/>
    <lineage>
        <taxon>Eukaryota</taxon>
        <taxon>Rhodophyta</taxon>
        <taxon>Bangiophyceae</taxon>
        <taxon>Bangiales</taxon>
        <taxon>Bangiaceae</taxon>
        <taxon>Porphyra</taxon>
    </lineage>
</organism>
<evidence type="ECO:0000256" key="1">
    <source>
        <dbReference type="ARBA" id="ARBA00004255"/>
    </source>
</evidence>
<dbReference type="GO" id="GO:0006886">
    <property type="term" value="P:intracellular protein transport"/>
    <property type="evidence" value="ECO:0007669"/>
    <property type="project" value="TreeGrafter"/>
</dbReference>
<dbReference type="GO" id="GO:0030126">
    <property type="term" value="C:COPI vesicle coat"/>
    <property type="evidence" value="ECO:0007669"/>
    <property type="project" value="UniProtKB-UniRule"/>
</dbReference>
<evidence type="ECO:0000256" key="11">
    <source>
        <dbReference type="ARBA" id="ARBA00045555"/>
    </source>
</evidence>
<dbReference type="InterPro" id="IPR011012">
    <property type="entry name" value="Longin-like_dom_sf"/>
</dbReference>
<sequence>MKPSGNMVSQPLVKAVVIVNTKGGRVCSRFCDKVMWPDLETERAFEATLLKKVQALGEISHGVDIMEFGGHIVAYTQCDDLLMFVTGLASENELILAEVLGSLDESLNILLRGLVYEENVLLHLQGVLLVIDELVDQEGVVMESDPVELVSRAGVQSSSFIDNVPMGEQTLSQALQIAKDQIARTILQG</sequence>
<comment type="subunit">
    <text evidence="3 12">Oligomeric complex that consists of at least the alpha, beta, beta', gamma, delta, epsilon and zeta subunits.</text>
</comment>